<name>A0A9Q3BET9_9BASI</name>
<feature type="region of interest" description="Disordered" evidence="1">
    <location>
        <begin position="83"/>
        <end position="111"/>
    </location>
</feature>
<keyword evidence="3" id="KW-1185">Reference proteome</keyword>
<evidence type="ECO:0000313" key="2">
    <source>
        <dbReference type="EMBL" id="MBW0463972.1"/>
    </source>
</evidence>
<proteinExistence type="predicted"/>
<protein>
    <submittedName>
        <fullName evidence="2">Uncharacterized protein</fullName>
    </submittedName>
</protein>
<gene>
    <name evidence="2" type="ORF">O181_003687</name>
</gene>
<evidence type="ECO:0000256" key="1">
    <source>
        <dbReference type="SAM" id="MobiDB-lite"/>
    </source>
</evidence>
<organism evidence="2 3">
    <name type="scientific">Austropuccinia psidii MF-1</name>
    <dbReference type="NCBI Taxonomy" id="1389203"/>
    <lineage>
        <taxon>Eukaryota</taxon>
        <taxon>Fungi</taxon>
        <taxon>Dikarya</taxon>
        <taxon>Basidiomycota</taxon>
        <taxon>Pucciniomycotina</taxon>
        <taxon>Pucciniomycetes</taxon>
        <taxon>Pucciniales</taxon>
        <taxon>Sphaerophragmiaceae</taxon>
        <taxon>Austropuccinia</taxon>
    </lineage>
</organism>
<dbReference type="EMBL" id="AVOT02000668">
    <property type="protein sequence ID" value="MBW0463972.1"/>
    <property type="molecule type" value="Genomic_DNA"/>
</dbReference>
<dbReference type="AlphaFoldDB" id="A0A9Q3BET9"/>
<reference evidence="2" key="1">
    <citation type="submission" date="2021-03" db="EMBL/GenBank/DDBJ databases">
        <title>Draft genome sequence of rust myrtle Austropuccinia psidii MF-1, a brazilian biotype.</title>
        <authorList>
            <person name="Quecine M.C."/>
            <person name="Pachon D.M.R."/>
            <person name="Bonatelli M.L."/>
            <person name="Correr F.H."/>
            <person name="Franceschini L.M."/>
            <person name="Leite T.F."/>
            <person name="Margarido G.R.A."/>
            <person name="Almeida C.A."/>
            <person name="Ferrarezi J.A."/>
            <person name="Labate C.A."/>
        </authorList>
    </citation>
    <scope>NUCLEOTIDE SEQUENCE</scope>
    <source>
        <strain evidence="2">MF-1</strain>
    </source>
</reference>
<evidence type="ECO:0000313" key="3">
    <source>
        <dbReference type="Proteomes" id="UP000765509"/>
    </source>
</evidence>
<sequence>MIKWPTHSHITGSRMTSLHYNRVGRGILAHHPSGPQHYIASLGDCMFVSCMELDTCSNQCFVKVGFRNWPPHMDMSHTYVPTHATATPPPQGHTHASQSAPAPAHTTAHTDSGSTCVAPKWSIPLDIRPSNALPLCACGTPMHLHPNLLHCAEGSNHVTHSF</sequence>
<dbReference type="Proteomes" id="UP000765509">
    <property type="component" value="Unassembled WGS sequence"/>
</dbReference>
<feature type="compositionally biased region" description="Low complexity" evidence="1">
    <location>
        <begin position="93"/>
        <end position="110"/>
    </location>
</feature>
<accession>A0A9Q3BET9</accession>
<comment type="caution">
    <text evidence="2">The sequence shown here is derived from an EMBL/GenBank/DDBJ whole genome shotgun (WGS) entry which is preliminary data.</text>
</comment>